<reference evidence="3" key="1">
    <citation type="submission" date="2022-11" db="UniProtKB">
        <authorList>
            <consortium name="WormBaseParasite"/>
        </authorList>
    </citation>
    <scope>IDENTIFICATION</scope>
</reference>
<dbReference type="Proteomes" id="UP000887566">
    <property type="component" value="Unplaced"/>
</dbReference>
<proteinExistence type="predicted"/>
<keyword evidence="2" id="KW-1185">Reference proteome</keyword>
<evidence type="ECO:0000259" key="1">
    <source>
        <dbReference type="Pfam" id="PF14534"/>
    </source>
</evidence>
<sequence length="115" mass="13655">MSFWKEENAKEAADFYSNEATLYDDDGGLVVVGKEDIEDYLSTTFQLAQERGHPELKLIEYDFEIDVEHAVVRGTYHWPKMHSGRYTLKWRYEQKDWKIVEHYFTIEAEPISSLE</sequence>
<dbReference type="Gene3D" id="3.10.450.50">
    <property type="match status" value="1"/>
</dbReference>
<organism evidence="2 3">
    <name type="scientific">Plectus sambesii</name>
    <dbReference type="NCBI Taxonomy" id="2011161"/>
    <lineage>
        <taxon>Eukaryota</taxon>
        <taxon>Metazoa</taxon>
        <taxon>Ecdysozoa</taxon>
        <taxon>Nematoda</taxon>
        <taxon>Chromadorea</taxon>
        <taxon>Plectida</taxon>
        <taxon>Plectina</taxon>
        <taxon>Plectoidea</taxon>
        <taxon>Plectidae</taxon>
        <taxon>Plectus</taxon>
    </lineage>
</organism>
<dbReference type="WBParaSite" id="PSAMB.scaffold1619size29325.g14114.t1">
    <property type="protein sequence ID" value="PSAMB.scaffold1619size29325.g14114.t1"/>
    <property type="gene ID" value="PSAMB.scaffold1619size29325.g14114"/>
</dbReference>
<accession>A0A914V808</accession>
<dbReference type="AlphaFoldDB" id="A0A914V808"/>
<dbReference type="InterPro" id="IPR027843">
    <property type="entry name" value="DUF4440"/>
</dbReference>
<feature type="domain" description="DUF4440" evidence="1">
    <location>
        <begin position="4"/>
        <end position="99"/>
    </location>
</feature>
<protein>
    <submittedName>
        <fullName evidence="3">DUF4440 domain-containing protein</fullName>
    </submittedName>
</protein>
<dbReference type="SUPFAM" id="SSF54427">
    <property type="entry name" value="NTF2-like"/>
    <property type="match status" value="1"/>
</dbReference>
<evidence type="ECO:0000313" key="3">
    <source>
        <dbReference type="WBParaSite" id="PSAMB.scaffold1619size29325.g14114.t1"/>
    </source>
</evidence>
<dbReference type="InterPro" id="IPR032710">
    <property type="entry name" value="NTF2-like_dom_sf"/>
</dbReference>
<dbReference type="Pfam" id="PF14534">
    <property type="entry name" value="DUF4440"/>
    <property type="match status" value="1"/>
</dbReference>
<name>A0A914V808_9BILA</name>
<evidence type="ECO:0000313" key="2">
    <source>
        <dbReference type="Proteomes" id="UP000887566"/>
    </source>
</evidence>